<dbReference type="Pfam" id="PF23559">
    <property type="entry name" value="WHD_DRP"/>
    <property type="match status" value="1"/>
</dbReference>
<dbReference type="GO" id="GO:0043531">
    <property type="term" value="F:ADP binding"/>
    <property type="evidence" value="ECO:0007669"/>
    <property type="project" value="InterPro"/>
</dbReference>
<dbReference type="InterPro" id="IPR038005">
    <property type="entry name" value="RX-like_CC"/>
</dbReference>
<dbReference type="Gramene" id="Tc07v2_t004250.2">
    <property type="protein sequence ID" value="Tc07v2_p004250.2"/>
    <property type="gene ID" value="Tc07v2_g004250"/>
</dbReference>
<evidence type="ECO:0000259" key="7">
    <source>
        <dbReference type="Pfam" id="PF18052"/>
    </source>
</evidence>
<keyword evidence="1" id="KW-0433">Leucine-rich repeat</keyword>
<dbReference type="Pfam" id="PF25019">
    <property type="entry name" value="LRR_R13L1-DRL21"/>
    <property type="match status" value="1"/>
</dbReference>
<dbReference type="Gene3D" id="1.10.10.10">
    <property type="entry name" value="Winged helix-like DNA-binding domain superfamily/Winged helix DNA-binding domain"/>
    <property type="match status" value="1"/>
</dbReference>
<dbReference type="InterPro" id="IPR027417">
    <property type="entry name" value="P-loop_NTPase"/>
</dbReference>
<feature type="domain" description="Disease resistance N-terminal" evidence="7">
    <location>
        <begin position="9"/>
        <end position="97"/>
    </location>
</feature>
<dbReference type="InterPro" id="IPR042197">
    <property type="entry name" value="Apaf_helical"/>
</dbReference>
<evidence type="ECO:0000256" key="5">
    <source>
        <dbReference type="ARBA" id="ARBA00022840"/>
    </source>
</evidence>
<dbReference type="Gramene" id="Tc07v2_t004250.3">
    <property type="protein sequence ID" value="Tc07v2_p004250.3"/>
    <property type="gene ID" value="Tc07v2_g004250"/>
</dbReference>
<reference evidence="12 13" key="2">
    <citation type="submission" date="2025-04" db="UniProtKB">
        <authorList>
            <consortium name="RefSeq"/>
        </authorList>
    </citation>
    <scope>IDENTIFICATION</scope>
</reference>
<dbReference type="Proteomes" id="UP000694886">
    <property type="component" value="Chromosome 7"/>
</dbReference>
<evidence type="ECO:0000259" key="6">
    <source>
        <dbReference type="Pfam" id="PF00931"/>
    </source>
</evidence>
<evidence type="ECO:0000256" key="1">
    <source>
        <dbReference type="ARBA" id="ARBA00022614"/>
    </source>
</evidence>
<feature type="domain" description="R13L1/DRL21-like LRR repeat region" evidence="10">
    <location>
        <begin position="685"/>
        <end position="811"/>
    </location>
</feature>
<dbReference type="KEGG" id="tcc:108662832"/>
<evidence type="ECO:0000259" key="9">
    <source>
        <dbReference type="Pfam" id="PF23559"/>
    </source>
</evidence>
<organism evidence="11 16">
    <name type="scientific">Theobroma cacao</name>
    <name type="common">Cacao</name>
    <name type="synonym">Cocoa</name>
    <dbReference type="NCBI Taxonomy" id="3641"/>
    <lineage>
        <taxon>Eukaryota</taxon>
        <taxon>Viridiplantae</taxon>
        <taxon>Streptophyta</taxon>
        <taxon>Embryophyta</taxon>
        <taxon>Tracheophyta</taxon>
        <taxon>Spermatophyta</taxon>
        <taxon>Magnoliopsida</taxon>
        <taxon>eudicotyledons</taxon>
        <taxon>Gunneridae</taxon>
        <taxon>Pentapetalae</taxon>
        <taxon>rosids</taxon>
        <taxon>malvids</taxon>
        <taxon>Malvales</taxon>
        <taxon>Malvaceae</taxon>
        <taxon>Byttnerioideae</taxon>
        <taxon>Theobroma</taxon>
    </lineage>
</organism>
<dbReference type="GeneID" id="108662832"/>
<feature type="domain" description="Disease resistance protein winged helix" evidence="9">
    <location>
        <begin position="425"/>
        <end position="495"/>
    </location>
</feature>
<evidence type="ECO:0000313" key="15">
    <source>
        <dbReference type="RefSeq" id="XP_017979930.1"/>
    </source>
</evidence>
<dbReference type="Gene3D" id="1.10.8.430">
    <property type="entry name" value="Helical domain of apoptotic protease-activating factors"/>
    <property type="match status" value="1"/>
</dbReference>
<dbReference type="RefSeq" id="XP_017979933.1">
    <property type="nucleotide sequence ID" value="XM_018124444.1"/>
</dbReference>
<dbReference type="Gramene" id="Tc07v2_t004250.1">
    <property type="protein sequence ID" value="Tc07v2_p004250.1"/>
    <property type="gene ID" value="Tc07v2_g004250"/>
</dbReference>
<evidence type="ECO:0000313" key="12">
    <source>
        <dbReference type="RefSeq" id="XP_017979927.1"/>
    </source>
</evidence>
<dbReference type="Gramene" id="Tc07v2_t004250.4">
    <property type="protein sequence ID" value="Tc07v2_p004250.4"/>
    <property type="gene ID" value="Tc07v2_g004250"/>
</dbReference>
<evidence type="ECO:0000256" key="3">
    <source>
        <dbReference type="ARBA" id="ARBA00022741"/>
    </source>
</evidence>
<evidence type="ECO:0000313" key="16">
    <source>
        <dbReference type="RefSeq" id="XP_017979931.1"/>
    </source>
</evidence>
<dbReference type="InterPro" id="IPR058922">
    <property type="entry name" value="WHD_DRP"/>
</dbReference>
<feature type="domain" description="Disease resistance protein RPS4B/Roq1-like leucine-rich repeats" evidence="8">
    <location>
        <begin position="1017"/>
        <end position="1107"/>
    </location>
</feature>
<evidence type="ECO:0000313" key="18">
    <source>
        <dbReference type="RefSeq" id="XP_017979933.1"/>
    </source>
</evidence>
<dbReference type="PANTHER" id="PTHR36766">
    <property type="entry name" value="PLANT BROAD-SPECTRUM MILDEW RESISTANCE PROTEIN RPW8"/>
    <property type="match status" value="1"/>
</dbReference>
<dbReference type="FunFam" id="3.40.50.300:FF:001091">
    <property type="entry name" value="Probable disease resistance protein At1g61300"/>
    <property type="match status" value="1"/>
</dbReference>
<keyword evidence="3" id="KW-0547">Nucleotide-binding</keyword>
<dbReference type="Gramene" id="Tc07v2_t004250.6">
    <property type="protein sequence ID" value="Tc07v2_p004250.6"/>
    <property type="gene ID" value="Tc07v2_g004250"/>
</dbReference>
<dbReference type="Gene3D" id="3.40.50.300">
    <property type="entry name" value="P-loop containing nucleotide triphosphate hydrolases"/>
    <property type="match status" value="1"/>
</dbReference>
<dbReference type="GO" id="GO:0006952">
    <property type="term" value="P:defense response"/>
    <property type="evidence" value="ECO:0007669"/>
    <property type="project" value="UniProtKB-KW"/>
</dbReference>
<proteinExistence type="predicted"/>
<dbReference type="PANTHER" id="PTHR36766:SF40">
    <property type="entry name" value="DISEASE RESISTANCE PROTEIN RGA3"/>
    <property type="match status" value="1"/>
</dbReference>
<evidence type="ECO:0000259" key="8">
    <source>
        <dbReference type="Pfam" id="PF23286"/>
    </source>
</evidence>
<dbReference type="InterPro" id="IPR002182">
    <property type="entry name" value="NB-ARC"/>
</dbReference>
<dbReference type="PRINTS" id="PR00364">
    <property type="entry name" value="DISEASERSIST"/>
</dbReference>
<dbReference type="Pfam" id="PF18052">
    <property type="entry name" value="Rx_N"/>
    <property type="match status" value="1"/>
</dbReference>
<keyword evidence="2" id="KW-0677">Repeat</keyword>
<dbReference type="SUPFAM" id="SSF52047">
    <property type="entry name" value="RNI-like"/>
    <property type="match status" value="1"/>
</dbReference>
<dbReference type="InterPro" id="IPR036388">
    <property type="entry name" value="WH-like_DNA-bd_sf"/>
</dbReference>
<dbReference type="CDD" id="cd14798">
    <property type="entry name" value="RX-CC_like"/>
    <property type="match status" value="1"/>
</dbReference>
<sequence>MAESILYGAVSNILSKFVLNAGKDLGLIFGLKKELEKLQGTLSTINAVLLDAEEKQESSHAMKNWISRLEDVVYDADDLLDEFDYAILRQKVLARRQVRKFFSSSNPLVFGLKMGPRIKEIIERLDSIAADISKFNLSPRVATDMKAKYTNRKTASKVRPEMIGREKDKEHVIKSLLQKHHHGDSISNIVAIVGFGGLGKTTLAQSVYNDVEIKNLFNPRIWVCVSEEFDVCIIFKKILESLGDSKIDDLDLDIYLKRLEENLRGKRYLLVLDDVWNENNLKWDNFSKHLVFGAPESKILVTTRSKNVASIMGLNSPHVLKGLNEDQSWTLFEQVAFEGQGQMDPKLKVIGKDVAQKCKGVPLVIKCLGGLMRQNPNERYWSFVQENEIWKLLKEDDGVIPVLKLSYIHLPSHLKQCFAFCSILRKDYNIPKDRLILIWRAQGYIQSQIRNENIQDIGDEYFNDLLSRSFFQEEVKDENGNIIRCKMHDLIHDLALSVAKSSFSSMKDDKEKLPKGVRHVILEWEHTNIQKEVFTHLSKVKGIRTLHFRSDISRELFIRCANFSKFNCLRILNLSFRNFRILPNSIGKLKHLRYLNLSGNYEMEVLPEAIAKLHHLQTLLLYYCSNLKKLPKHIQQLISLEYLELDLCEKLTCLPEGLRELTSLRRLDRFIVNTVEKSFSTAATLNELRDLNDLENHLGIENLDMVRNVELESMEAILREKKRLQSLRLQWGPNIRGDNKKNELLLDNLEPHPNLKELTVFGYEGARFSTWLSYLNNLIKLKIEHCWRVQHVATLPPLDHLSSLKSLTLDNLHLLKHVADHDGKEYDRSLPTASFFTSLKELKIRNCPNLKGWWRTKNENQGSTVELSWFPCLSKLEIKNCPNLTSMPLFPSLDQDLTLEGTSIRPLQETLKMKMTKASMTSEGASSSSSEITCLSYSSTTLPLSNLKCLTLIDINDLEALPEEFLLNLTSLKTLSFSNCPELQYLPEGTHQLTSLQELCVKNCPNLRALPDWVLNLTSLETLEIQSCSELHHLPEGTHRPTSLQELHVGDCLNLKALPNWIPNLTSLKTIDIRGCDKLQYLPEGIQHLTSLRSLSIIGCPQLSERCKKETGIHWPHIAHIPYIYIEGN</sequence>
<dbReference type="AlphaFoldDB" id="A0AB32WQ80"/>
<dbReference type="RefSeq" id="XP_017979934.1">
    <property type="nucleotide sequence ID" value="XM_018124445.1"/>
</dbReference>
<dbReference type="Pfam" id="PF23286">
    <property type="entry name" value="LRR_13"/>
    <property type="match status" value="1"/>
</dbReference>
<dbReference type="SUPFAM" id="SSF52540">
    <property type="entry name" value="P-loop containing nucleoside triphosphate hydrolases"/>
    <property type="match status" value="1"/>
</dbReference>
<dbReference type="Gramene" id="Tc07v2_t004250.8">
    <property type="protein sequence ID" value="Tc07v2_p004250.8"/>
    <property type="gene ID" value="Tc07v2_g004250"/>
</dbReference>
<evidence type="ECO:0000259" key="10">
    <source>
        <dbReference type="Pfam" id="PF25019"/>
    </source>
</evidence>
<dbReference type="RefSeq" id="XP_017979931.1">
    <property type="nucleotide sequence ID" value="XM_018124442.1"/>
</dbReference>
<dbReference type="Gramene" id="Tc07v2_t004250.7">
    <property type="protein sequence ID" value="Tc07v2_p004250.7"/>
    <property type="gene ID" value="Tc07v2_g004250"/>
</dbReference>
<evidence type="ECO:0000313" key="11">
    <source>
        <dbReference type="Proteomes" id="UP000694886"/>
    </source>
</evidence>
<dbReference type="Gramene" id="Tc07v2_t004250.5">
    <property type="protein sequence ID" value="Tc07v2_p004250.5"/>
    <property type="gene ID" value="Tc07v2_g004250"/>
</dbReference>
<dbReference type="Pfam" id="PF00931">
    <property type="entry name" value="NB-ARC"/>
    <property type="match status" value="1"/>
</dbReference>
<protein>
    <submittedName>
        <fullName evidence="12 13">Disease resistance protein RGA1</fullName>
    </submittedName>
</protein>
<dbReference type="FunFam" id="1.10.10.10:FF:000322">
    <property type="entry name" value="Probable disease resistance protein At1g63360"/>
    <property type="match status" value="1"/>
</dbReference>
<dbReference type="InterPro" id="IPR041118">
    <property type="entry name" value="Rx_N"/>
</dbReference>
<dbReference type="Gene3D" id="3.80.10.10">
    <property type="entry name" value="Ribonuclease Inhibitor"/>
    <property type="match status" value="3"/>
</dbReference>
<keyword evidence="5" id="KW-0067">ATP-binding</keyword>
<reference evidence="11" key="1">
    <citation type="journal article" date="1997" name="Nucleic Acids Res.">
        <title>tRNAscan-SE: a program for improved detection of transfer RNA genes in genomic sequence.</title>
        <authorList>
            <person name="Lowe T.M."/>
            <person name="Eddy S.R."/>
        </authorList>
    </citation>
    <scope>NUCLEOTIDE SEQUENCE [LARGE SCALE GENOMIC DNA]</scope>
    <source>
        <strain evidence="11">r\B97-61/B2</strain>
    </source>
</reference>
<dbReference type="InterPro" id="IPR058546">
    <property type="entry name" value="RPS4B/Roq1-like_LRR"/>
</dbReference>
<dbReference type="GO" id="GO:0005524">
    <property type="term" value="F:ATP binding"/>
    <property type="evidence" value="ECO:0007669"/>
    <property type="project" value="UniProtKB-KW"/>
</dbReference>
<evidence type="ECO:0000313" key="19">
    <source>
        <dbReference type="RefSeq" id="XP_017979934.1"/>
    </source>
</evidence>
<evidence type="ECO:0000313" key="13">
    <source>
        <dbReference type="RefSeq" id="XP_017979928.1"/>
    </source>
</evidence>
<dbReference type="RefSeq" id="XP_017979932.1">
    <property type="nucleotide sequence ID" value="XM_018124443.1"/>
</dbReference>
<dbReference type="InterPro" id="IPR056789">
    <property type="entry name" value="LRR_R13L1-DRL21"/>
</dbReference>
<dbReference type="RefSeq" id="XP_017979928.1">
    <property type="nucleotide sequence ID" value="XM_018124439.1"/>
</dbReference>
<evidence type="ECO:0000313" key="17">
    <source>
        <dbReference type="RefSeq" id="XP_017979932.1"/>
    </source>
</evidence>
<dbReference type="InterPro" id="IPR032675">
    <property type="entry name" value="LRR_dom_sf"/>
</dbReference>
<feature type="domain" description="NB-ARC" evidence="6">
    <location>
        <begin position="166"/>
        <end position="339"/>
    </location>
</feature>
<keyword evidence="4" id="KW-0611">Plant defense</keyword>
<evidence type="ECO:0000256" key="4">
    <source>
        <dbReference type="ARBA" id="ARBA00022821"/>
    </source>
</evidence>
<dbReference type="RefSeq" id="XP_017979927.1">
    <property type="nucleotide sequence ID" value="XM_018124438.1"/>
</dbReference>
<dbReference type="Gene3D" id="1.20.5.4130">
    <property type="match status" value="1"/>
</dbReference>
<dbReference type="SUPFAM" id="SSF52058">
    <property type="entry name" value="L domain-like"/>
    <property type="match status" value="1"/>
</dbReference>
<dbReference type="RefSeq" id="XP_017979930.1">
    <property type="nucleotide sequence ID" value="XM_018124441.1"/>
</dbReference>
<gene>
    <name evidence="12 13 14 15 16 17 18 19" type="primary">LOC108662832</name>
</gene>
<name>A0AB32WQ80_THECC</name>
<evidence type="ECO:0000313" key="14">
    <source>
        <dbReference type="RefSeq" id="XP_017979929.1"/>
    </source>
</evidence>
<dbReference type="RefSeq" id="XP_017979929.1">
    <property type="nucleotide sequence ID" value="XM_018124440.1"/>
</dbReference>
<evidence type="ECO:0000256" key="2">
    <source>
        <dbReference type="ARBA" id="ARBA00022737"/>
    </source>
</evidence>
<dbReference type="GO" id="GO:0051707">
    <property type="term" value="P:response to other organism"/>
    <property type="evidence" value="ECO:0007669"/>
    <property type="project" value="UniProtKB-ARBA"/>
</dbReference>
<accession>A0AB32WQ80</accession>